<name>A0ABM1QJC0_CAMSA</name>
<evidence type="ECO:0000313" key="3">
    <source>
        <dbReference type="RefSeq" id="XP_019086858.1"/>
    </source>
</evidence>
<dbReference type="Gene3D" id="3.40.50.300">
    <property type="entry name" value="P-loop containing nucleotide triphosphate hydrolases"/>
    <property type="match status" value="1"/>
</dbReference>
<proteinExistence type="predicted"/>
<dbReference type="Gene3D" id="3.40.50.10140">
    <property type="entry name" value="Toll/interleukin-1 receptor homology (TIR) domain"/>
    <property type="match status" value="1"/>
</dbReference>
<dbReference type="GeneID" id="109127064"/>
<dbReference type="PANTHER" id="PTHR11017">
    <property type="entry name" value="LEUCINE-RICH REPEAT-CONTAINING PROTEIN"/>
    <property type="match status" value="1"/>
</dbReference>
<dbReference type="PANTHER" id="PTHR11017:SF274">
    <property type="entry name" value="ADP-RIBOSYL CYCLASE_CYCLIC ADP-RIBOSE HYDROLASE-RELATED"/>
    <property type="match status" value="1"/>
</dbReference>
<sequence>MVIPIFYKVDPSHVRKQTGQFGKVFGETCIGRTENEIRKWMRALAEVANLAGEDLRNWRSEAEMVENIANDVSNKLITPSDNFRDFVGIEAHIETLISMLRFDSKEARMIGICGPPESGNTTIGRALYVRLISEFLHHRAFVAYNRTMRSDYDQKLCWGKQFLSEILSQKDIKIEGEKSRHLGSSSIGHRGSKFNMVFPGPRRLVFGPRKPLRSLLSYQKKR</sequence>
<accession>A0ABM1QJC0</accession>
<gene>
    <name evidence="3" type="primary">LOC109127064</name>
</gene>
<feature type="domain" description="TIR" evidence="1">
    <location>
        <begin position="1"/>
        <end position="76"/>
    </location>
</feature>
<dbReference type="Pfam" id="PF01582">
    <property type="entry name" value="TIR"/>
    <property type="match status" value="1"/>
</dbReference>
<dbReference type="InterPro" id="IPR035897">
    <property type="entry name" value="Toll_tir_struct_dom_sf"/>
</dbReference>
<reference evidence="2" key="1">
    <citation type="journal article" date="2014" name="Nat. Commun.">
        <title>The emerging biofuel crop Camelina sativa retains a highly undifferentiated hexaploid genome structure.</title>
        <authorList>
            <person name="Kagale S."/>
            <person name="Koh C."/>
            <person name="Nixon J."/>
            <person name="Bollina V."/>
            <person name="Clarke W.E."/>
            <person name="Tuteja R."/>
            <person name="Spillane C."/>
            <person name="Robinson S.J."/>
            <person name="Links M.G."/>
            <person name="Clarke C."/>
            <person name="Higgins E.E."/>
            <person name="Huebert T."/>
            <person name="Sharpe A.G."/>
            <person name="Parkin I.A."/>
        </authorList>
    </citation>
    <scope>NUCLEOTIDE SEQUENCE [LARGE SCALE GENOMIC DNA]</scope>
    <source>
        <strain evidence="2">cv. DH55</strain>
    </source>
</reference>
<dbReference type="InterPro" id="IPR044974">
    <property type="entry name" value="Disease_R_plants"/>
</dbReference>
<dbReference type="Proteomes" id="UP000694864">
    <property type="component" value="Chromosome 10"/>
</dbReference>
<dbReference type="InterPro" id="IPR027417">
    <property type="entry name" value="P-loop_NTPase"/>
</dbReference>
<dbReference type="SUPFAM" id="SSF52200">
    <property type="entry name" value="Toll/Interleukin receptor TIR domain"/>
    <property type="match status" value="1"/>
</dbReference>
<dbReference type="InterPro" id="IPR000157">
    <property type="entry name" value="TIR_dom"/>
</dbReference>
<evidence type="ECO:0000313" key="2">
    <source>
        <dbReference type="Proteomes" id="UP000694864"/>
    </source>
</evidence>
<dbReference type="SUPFAM" id="SSF52540">
    <property type="entry name" value="P-loop containing nucleoside triphosphate hydrolases"/>
    <property type="match status" value="1"/>
</dbReference>
<organism evidence="2 3">
    <name type="scientific">Camelina sativa</name>
    <name type="common">False flax</name>
    <name type="synonym">Myagrum sativum</name>
    <dbReference type="NCBI Taxonomy" id="90675"/>
    <lineage>
        <taxon>Eukaryota</taxon>
        <taxon>Viridiplantae</taxon>
        <taxon>Streptophyta</taxon>
        <taxon>Embryophyta</taxon>
        <taxon>Tracheophyta</taxon>
        <taxon>Spermatophyta</taxon>
        <taxon>Magnoliopsida</taxon>
        <taxon>eudicotyledons</taxon>
        <taxon>Gunneridae</taxon>
        <taxon>Pentapetalae</taxon>
        <taxon>rosids</taxon>
        <taxon>malvids</taxon>
        <taxon>Brassicales</taxon>
        <taxon>Brassicaceae</taxon>
        <taxon>Camelineae</taxon>
        <taxon>Camelina</taxon>
    </lineage>
</organism>
<dbReference type="PROSITE" id="PS50104">
    <property type="entry name" value="TIR"/>
    <property type="match status" value="1"/>
</dbReference>
<keyword evidence="2" id="KW-1185">Reference proteome</keyword>
<dbReference type="RefSeq" id="XP_019086858.1">
    <property type="nucleotide sequence ID" value="XM_019231313.1"/>
</dbReference>
<evidence type="ECO:0000259" key="1">
    <source>
        <dbReference type="PROSITE" id="PS50104"/>
    </source>
</evidence>
<protein>
    <submittedName>
        <fullName evidence="3">Disease resistance protein RLM3 isoform X1</fullName>
    </submittedName>
</protein>
<reference evidence="3" key="2">
    <citation type="submission" date="2025-08" db="UniProtKB">
        <authorList>
            <consortium name="RefSeq"/>
        </authorList>
    </citation>
    <scope>IDENTIFICATION</scope>
    <source>
        <tissue evidence="3">Leaf</tissue>
    </source>
</reference>